<evidence type="ECO:0000313" key="2">
    <source>
        <dbReference type="Proteomes" id="UP000486903"/>
    </source>
</evidence>
<reference evidence="1 2" key="1">
    <citation type="submission" date="2019-04" db="EMBL/GenBank/DDBJ databases">
        <title>Genome sequencing of Clostridium botulinum Groups I-IV and Clostridium butyricum.</title>
        <authorList>
            <person name="Brunt J."/>
            <person name="Van Vliet A.H.M."/>
            <person name="Stringer S.C."/>
            <person name="Carter A.T."/>
            <person name="Peck M.W."/>
        </authorList>
    </citation>
    <scope>NUCLEOTIDE SEQUENCE [LARGE SCALE GENOMIC DNA]</scope>
    <source>
        <strain evidence="1 2">BL81</strain>
    </source>
</reference>
<dbReference type="AlphaFoldDB" id="A0A6B4JP90"/>
<organism evidence="1 2">
    <name type="scientific">Clostridium botulinum</name>
    <dbReference type="NCBI Taxonomy" id="1491"/>
    <lineage>
        <taxon>Bacteria</taxon>
        <taxon>Bacillati</taxon>
        <taxon>Bacillota</taxon>
        <taxon>Clostridia</taxon>
        <taxon>Eubacteriales</taxon>
        <taxon>Clostridiaceae</taxon>
        <taxon>Clostridium</taxon>
    </lineage>
</organism>
<proteinExistence type="predicted"/>
<name>A0A6B4JP90_CLOBO</name>
<protein>
    <submittedName>
        <fullName evidence="1">Uncharacterized protein</fullName>
    </submittedName>
</protein>
<sequence length="77" mass="8826">MNIRIGDIVKYHLPFGGKSVLGTVCEIHEIKNSVNKNRIGETEYKVSDEDKTLQSFTVRKNEIEAVYRAIKESEVEQ</sequence>
<dbReference type="Proteomes" id="UP000486903">
    <property type="component" value="Unassembled WGS sequence"/>
</dbReference>
<comment type="caution">
    <text evidence="1">The sequence shown here is derived from an EMBL/GenBank/DDBJ whole genome shotgun (WGS) entry which is preliminary data.</text>
</comment>
<evidence type="ECO:0000313" key="1">
    <source>
        <dbReference type="EMBL" id="NFV26571.1"/>
    </source>
</evidence>
<dbReference type="EMBL" id="SXFB01000006">
    <property type="protein sequence ID" value="NFV26571.1"/>
    <property type="molecule type" value="Genomic_DNA"/>
</dbReference>
<accession>A0A6B4JP90</accession>
<gene>
    <name evidence="1" type="ORF">FDG31_10385</name>
</gene>
<dbReference type="RefSeq" id="WP_003373936.1">
    <property type="nucleotide sequence ID" value="NZ_JACBBA010000004.1"/>
</dbReference>